<evidence type="ECO:0000313" key="9">
    <source>
        <dbReference type="EMBL" id="PZD96221.1"/>
    </source>
</evidence>
<evidence type="ECO:0000256" key="7">
    <source>
        <dbReference type="ARBA" id="ARBA00023136"/>
    </source>
</evidence>
<keyword evidence="8" id="KW-0406">Ion transport</keyword>
<keyword evidence="3 8" id="KW-0813">Transport</keyword>
<evidence type="ECO:0000256" key="5">
    <source>
        <dbReference type="ARBA" id="ARBA00022692"/>
    </source>
</evidence>
<dbReference type="PANTHER" id="PTHR46494:SF1">
    <property type="entry name" value="CORA FAMILY METAL ION TRANSPORTER (EUROFUNG)"/>
    <property type="match status" value="1"/>
</dbReference>
<comment type="similarity">
    <text evidence="2 8">Belongs to the CorA metal ion transporter (MIT) (TC 1.A.35) family.</text>
</comment>
<evidence type="ECO:0000313" key="10">
    <source>
        <dbReference type="Proteomes" id="UP000249522"/>
    </source>
</evidence>
<dbReference type="Gene3D" id="1.20.58.340">
    <property type="entry name" value="Magnesium transport protein CorA, transmembrane region"/>
    <property type="match status" value="2"/>
</dbReference>
<keyword evidence="5 8" id="KW-0812">Transmembrane</keyword>
<comment type="function">
    <text evidence="8">Mediates influx of magnesium ions.</text>
</comment>
<dbReference type="GO" id="GO:0005886">
    <property type="term" value="C:plasma membrane"/>
    <property type="evidence" value="ECO:0007669"/>
    <property type="project" value="UniProtKB-SubCell"/>
</dbReference>
<sequence>MRRDSVLRITGFHAGREPALLERVEELQSHTFDWVWVDFDRPSAEETELLDTYFKFHPLAIEDCGHELQRPKWDQYEDMHFFVLHALQPETLQVEEVNLFVADRLVVTYHLQPSRAVEEAWRKLVNQPKHQRRGPLFAAYIVMDKLVDYYFPVVYELEDQLAELDDLDRRDSGKQLMEEVFAIRSRLLKLRKTMVPMRELLYRIINTERIPGIKEHRAFFTDVHDHLLRLNEMIDSSRELTADIRDSYLSYNSDRMNTIMKTLTVITTIFMPLTFIAGLYGMNFANMPELEWRWGYFAVLAVMALLGSGMFVWFRRKGWFR</sequence>
<dbReference type="CDD" id="cd12831">
    <property type="entry name" value="TmCorA-like_u2"/>
    <property type="match status" value="1"/>
</dbReference>
<proteinExistence type="inferred from homology"/>
<dbReference type="EMBL" id="QKRB01000041">
    <property type="protein sequence ID" value="PZD96221.1"/>
    <property type="molecule type" value="Genomic_DNA"/>
</dbReference>
<dbReference type="Gene3D" id="3.30.460.20">
    <property type="entry name" value="CorA soluble domain-like"/>
    <property type="match status" value="1"/>
</dbReference>
<evidence type="ECO:0000256" key="2">
    <source>
        <dbReference type="ARBA" id="ARBA00009765"/>
    </source>
</evidence>
<dbReference type="GO" id="GO:0015087">
    <property type="term" value="F:cobalt ion transmembrane transporter activity"/>
    <property type="evidence" value="ECO:0007669"/>
    <property type="project" value="UniProtKB-UniRule"/>
</dbReference>
<evidence type="ECO:0000256" key="6">
    <source>
        <dbReference type="ARBA" id="ARBA00022989"/>
    </source>
</evidence>
<dbReference type="PANTHER" id="PTHR46494">
    <property type="entry name" value="CORA FAMILY METAL ION TRANSPORTER (EUROFUNG)"/>
    <property type="match status" value="1"/>
</dbReference>
<keyword evidence="8" id="KW-0460">Magnesium</keyword>
<dbReference type="InterPro" id="IPR004488">
    <property type="entry name" value="Mg/Co-transport_prot_CorA"/>
</dbReference>
<evidence type="ECO:0000256" key="1">
    <source>
        <dbReference type="ARBA" id="ARBA00004651"/>
    </source>
</evidence>
<keyword evidence="10" id="KW-1185">Reference proteome</keyword>
<dbReference type="Pfam" id="PF01544">
    <property type="entry name" value="CorA"/>
    <property type="match status" value="1"/>
</dbReference>
<keyword evidence="6 8" id="KW-1133">Transmembrane helix</keyword>
<dbReference type="GO" id="GO:0015095">
    <property type="term" value="F:magnesium ion transmembrane transporter activity"/>
    <property type="evidence" value="ECO:0007669"/>
    <property type="project" value="UniProtKB-UniRule"/>
</dbReference>
<protein>
    <recommendedName>
        <fullName evidence="8">Magnesium transport protein CorA</fullName>
    </recommendedName>
</protein>
<name>A0A2W1LWR0_9BACL</name>
<dbReference type="GO" id="GO:0000287">
    <property type="term" value="F:magnesium ion binding"/>
    <property type="evidence" value="ECO:0007669"/>
    <property type="project" value="TreeGrafter"/>
</dbReference>
<dbReference type="SUPFAM" id="SSF144083">
    <property type="entry name" value="Magnesium transport protein CorA, transmembrane region"/>
    <property type="match status" value="1"/>
</dbReference>
<gene>
    <name evidence="8 9" type="primary">corA</name>
    <name evidence="9" type="ORF">DNH61_08420</name>
</gene>
<comment type="caution">
    <text evidence="9">The sequence shown here is derived from an EMBL/GenBank/DDBJ whole genome shotgun (WGS) entry which is preliminary data.</text>
</comment>
<evidence type="ECO:0000256" key="4">
    <source>
        <dbReference type="ARBA" id="ARBA00022475"/>
    </source>
</evidence>
<evidence type="ECO:0000256" key="8">
    <source>
        <dbReference type="RuleBase" id="RU362010"/>
    </source>
</evidence>
<dbReference type="InterPro" id="IPR002523">
    <property type="entry name" value="MgTranspt_CorA/ZnTranspt_ZntB"/>
</dbReference>
<feature type="transmembrane region" description="Helical" evidence="8">
    <location>
        <begin position="294"/>
        <end position="314"/>
    </location>
</feature>
<reference evidence="9 10" key="1">
    <citation type="submission" date="2018-06" db="EMBL/GenBank/DDBJ databases">
        <title>Paenibacillus imtechensis sp. nov.</title>
        <authorList>
            <person name="Pinnaka A.K."/>
            <person name="Singh H."/>
            <person name="Kaur M."/>
        </authorList>
    </citation>
    <scope>NUCLEOTIDE SEQUENCE [LARGE SCALE GENOMIC DNA]</scope>
    <source>
        <strain evidence="9 10">SMB1</strain>
    </source>
</reference>
<dbReference type="SUPFAM" id="SSF143865">
    <property type="entry name" value="CorA soluble domain-like"/>
    <property type="match status" value="1"/>
</dbReference>
<dbReference type="NCBIfam" id="TIGR00383">
    <property type="entry name" value="corA"/>
    <property type="match status" value="1"/>
</dbReference>
<keyword evidence="7 8" id="KW-0472">Membrane</keyword>
<dbReference type="AlphaFoldDB" id="A0A2W1LWR0"/>
<dbReference type="GO" id="GO:0050897">
    <property type="term" value="F:cobalt ion binding"/>
    <property type="evidence" value="ECO:0007669"/>
    <property type="project" value="TreeGrafter"/>
</dbReference>
<dbReference type="Proteomes" id="UP000249522">
    <property type="component" value="Unassembled WGS sequence"/>
</dbReference>
<dbReference type="InterPro" id="IPR045863">
    <property type="entry name" value="CorA_TM1_TM2"/>
</dbReference>
<keyword evidence="4 8" id="KW-1003">Cell membrane</keyword>
<organism evidence="9 10">
    <name type="scientific">Paenibacillus sambharensis</name>
    <dbReference type="NCBI Taxonomy" id="1803190"/>
    <lineage>
        <taxon>Bacteria</taxon>
        <taxon>Bacillati</taxon>
        <taxon>Bacillota</taxon>
        <taxon>Bacilli</taxon>
        <taxon>Bacillales</taxon>
        <taxon>Paenibacillaceae</taxon>
        <taxon>Paenibacillus</taxon>
    </lineage>
</organism>
<comment type="subcellular location">
    <subcellularLocation>
        <location evidence="1">Cell membrane</location>
        <topology evidence="1">Multi-pass membrane protein</topology>
    </subcellularLocation>
    <subcellularLocation>
        <location evidence="8">Membrane</location>
        <topology evidence="8">Multi-pass membrane protein</topology>
    </subcellularLocation>
</comment>
<dbReference type="InterPro" id="IPR045861">
    <property type="entry name" value="CorA_cytoplasmic_dom"/>
</dbReference>
<evidence type="ECO:0000256" key="3">
    <source>
        <dbReference type="ARBA" id="ARBA00022448"/>
    </source>
</evidence>
<accession>A0A2W1LWR0</accession>
<dbReference type="OrthoDB" id="9803416at2"/>
<dbReference type="FunFam" id="1.20.58.340:FF:000012">
    <property type="entry name" value="Magnesium transport protein CorA"/>
    <property type="match status" value="1"/>
</dbReference>
<feature type="transmembrane region" description="Helical" evidence="8">
    <location>
        <begin position="263"/>
        <end position="282"/>
    </location>
</feature>